<dbReference type="Proteomes" id="UP000252132">
    <property type="component" value="Unassembled WGS sequence"/>
</dbReference>
<proteinExistence type="predicted"/>
<name>A0A368DW88_9PROT</name>
<evidence type="ECO:0000313" key="3">
    <source>
        <dbReference type="Proteomes" id="UP000252132"/>
    </source>
</evidence>
<dbReference type="Pfam" id="PF13577">
    <property type="entry name" value="SnoaL_4"/>
    <property type="match status" value="1"/>
</dbReference>
<comment type="caution">
    <text evidence="2">The sequence shown here is derived from an EMBL/GenBank/DDBJ whole genome shotgun (WGS) entry which is preliminary data.</text>
</comment>
<gene>
    <name evidence="2" type="ORF">DBW69_05595</name>
</gene>
<accession>A0A368DW88</accession>
<feature type="domain" description="SnoaL-like" evidence="1">
    <location>
        <begin position="44"/>
        <end position="187"/>
    </location>
</feature>
<organism evidence="2 3">
    <name type="scientific">PS1 clade bacterium</name>
    <dbReference type="NCBI Taxonomy" id="2175152"/>
    <lineage>
        <taxon>Bacteria</taxon>
        <taxon>Pseudomonadati</taxon>
        <taxon>Pseudomonadota</taxon>
        <taxon>Alphaproteobacteria</taxon>
        <taxon>PS1 clade</taxon>
    </lineage>
</organism>
<dbReference type="Gene3D" id="3.10.450.50">
    <property type="match status" value="1"/>
</dbReference>
<reference evidence="2 3" key="1">
    <citation type="journal article" date="2018" name="Microbiome">
        <title>Fine metagenomic profile of the Mediterranean stratified and mixed water columns revealed by assembly and recruitment.</title>
        <authorList>
            <person name="Haro-Moreno J.M."/>
            <person name="Lopez-Perez M."/>
            <person name="De La Torre J.R."/>
            <person name="Picazo A."/>
            <person name="Camacho A."/>
            <person name="Rodriguez-Valera F."/>
        </authorList>
    </citation>
    <scope>NUCLEOTIDE SEQUENCE [LARGE SCALE GENOMIC DNA]</scope>
    <source>
        <strain evidence="2">MED-G55</strain>
    </source>
</reference>
<evidence type="ECO:0000313" key="2">
    <source>
        <dbReference type="EMBL" id="RCL76110.1"/>
    </source>
</evidence>
<dbReference type="InterPro" id="IPR032710">
    <property type="entry name" value="NTF2-like_dom_sf"/>
</dbReference>
<dbReference type="AlphaFoldDB" id="A0A368DW88"/>
<evidence type="ECO:0000259" key="1">
    <source>
        <dbReference type="Pfam" id="PF13577"/>
    </source>
</evidence>
<dbReference type="InterPro" id="IPR037401">
    <property type="entry name" value="SnoaL-like"/>
</dbReference>
<dbReference type="SUPFAM" id="SSF54427">
    <property type="entry name" value="NTF2-like"/>
    <property type="match status" value="1"/>
</dbReference>
<protein>
    <submittedName>
        <fullName evidence="2">Nuclear transport factor 2 family protein</fullName>
    </submittedName>
</protein>
<dbReference type="EMBL" id="QOQF01000024">
    <property type="protein sequence ID" value="RCL76110.1"/>
    <property type="molecule type" value="Genomic_DNA"/>
</dbReference>
<sequence>MKNVQGLMAAMVLVGLIAVATPIFMQSEAGPKSACSTDLIKAAARQEIEYLQRGYAKATDLLGITEGDSFEKGRDLYRTIFTADANFSVSGEGAPEMNAVGPDAWADIVAQTLGPMGPTQHLTGTQRVSDLDVQISSDCDVTGGSAGLETYVQAWHDMPNGQIWMFMGTYVDDVVYLPGMGWQISKMDLVRTTTETRNKLSD</sequence>